<dbReference type="PANTHER" id="PTHR15497">
    <property type="entry name" value="3-HYDROXYANTHRANILATE 3,4-DIOXYGENASE"/>
    <property type="match status" value="1"/>
</dbReference>
<dbReference type="Pfam" id="PF06052">
    <property type="entry name" value="3-HAO"/>
    <property type="match status" value="1"/>
</dbReference>
<keyword evidence="6" id="KW-0560">Oxidoreductase</keyword>
<keyword evidence="3" id="KW-0662">Pyridine nucleotide biosynthesis</keyword>
<dbReference type="CDD" id="cd06123">
    <property type="entry name" value="cupin_HAO"/>
    <property type="match status" value="1"/>
</dbReference>
<evidence type="ECO:0000256" key="7">
    <source>
        <dbReference type="ARBA" id="ARBA00023004"/>
    </source>
</evidence>
<comment type="cofactor">
    <cofactor evidence="1">
        <name>Fe(2+)</name>
        <dbReference type="ChEBI" id="CHEBI:29033"/>
    </cofactor>
</comment>
<proteinExistence type="predicted"/>
<comment type="function">
    <text evidence="2">Catalyzes the oxidative ring opening of 3-hydroxyanthranilate to 2-amino-3-carboxymuconate semialdehyde, which spontaneously cyclizes to quinolinate.</text>
</comment>
<evidence type="ECO:0000256" key="5">
    <source>
        <dbReference type="ARBA" id="ARBA00022964"/>
    </source>
</evidence>
<evidence type="ECO:0000256" key="6">
    <source>
        <dbReference type="ARBA" id="ARBA00023002"/>
    </source>
</evidence>
<dbReference type="EMBL" id="GU188569">
    <property type="protein sequence ID" value="AEH76932.1"/>
    <property type="molecule type" value="Genomic_DNA"/>
</dbReference>
<dbReference type="AlphaFoldDB" id="F8QQ81"/>
<dbReference type="NCBIfam" id="TIGR03037">
    <property type="entry name" value="anthran_nbaC"/>
    <property type="match status" value="1"/>
</dbReference>
<organism evidence="9">
    <name type="scientific">Bradyrhizobium sp. JS329</name>
    <dbReference type="NCBI Taxonomy" id="722413"/>
    <lineage>
        <taxon>Bacteria</taxon>
        <taxon>Pseudomonadati</taxon>
        <taxon>Pseudomonadota</taxon>
        <taxon>Alphaproteobacteria</taxon>
        <taxon>Hyphomicrobiales</taxon>
        <taxon>Nitrobacteraceae</taxon>
        <taxon>Bradyrhizobium</taxon>
    </lineage>
</organism>
<evidence type="ECO:0000313" key="9">
    <source>
        <dbReference type="EMBL" id="AEH76932.1"/>
    </source>
</evidence>
<dbReference type="PANTHER" id="PTHR15497:SF1">
    <property type="entry name" value="3-HYDROXYANTHRANILATE 3,4-DIOXYGENASE"/>
    <property type="match status" value="1"/>
</dbReference>
<accession>F8QQ81</accession>
<dbReference type="GO" id="GO:0000334">
    <property type="term" value="F:3-hydroxyanthranilate 3,4-dioxygenase activity"/>
    <property type="evidence" value="ECO:0007669"/>
    <property type="project" value="UniProtKB-EC"/>
</dbReference>
<dbReference type="InterPro" id="IPR010329">
    <property type="entry name" value="3hydroanth_dOase"/>
</dbReference>
<evidence type="ECO:0000256" key="8">
    <source>
        <dbReference type="NCBIfam" id="TIGR03037"/>
    </source>
</evidence>
<protein>
    <recommendedName>
        <fullName evidence="8">3-hydroxyanthranilate 3,4-dioxygenase</fullName>
        <ecNumber evidence="8">1.13.11.6</ecNumber>
    </recommendedName>
</protein>
<reference evidence="9" key="1">
    <citation type="journal article" date="2010" name="Appl. Environ. Microbiol.">
        <title>Biodegradation of 5-Nitroanthranilic Acid by Bradyrhizobium sp. Strain JS329.</title>
        <authorList>
            <person name="Qu Y."/>
            <person name="Spain J.C."/>
        </authorList>
    </citation>
    <scope>NUCLEOTIDE SEQUENCE</scope>
    <source>
        <strain evidence="9">JS329</strain>
    </source>
</reference>
<evidence type="ECO:0000256" key="4">
    <source>
        <dbReference type="ARBA" id="ARBA00022723"/>
    </source>
</evidence>
<dbReference type="EC" id="1.13.11.6" evidence="8"/>
<evidence type="ECO:0000256" key="3">
    <source>
        <dbReference type="ARBA" id="ARBA00022642"/>
    </source>
</evidence>
<sequence>MRHALKNLPINLDAWIEENKATLRPPIGNRQFWKGDWQNLMVMMVGGPNYRPDYHDDPGEELFIQIRGDVTLNLIDPVARERSEIVVREGEMYLLPSHVRHSPQRPEGCIGLVIERYRQPGEVDALEWYDEAGNLEFRGEFLVKNIEEDLAKVQAAWADWMKREDRRIPTVWRTS</sequence>
<dbReference type="SUPFAM" id="SSF51182">
    <property type="entry name" value="RmlC-like cupins"/>
    <property type="match status" value="1"/>
</dbReference>
<keyword evidence="4" id="KW-0479">Metal-binding</keyword>
<keyword evidence="7" id="KW-0408">Iron</keyword>
<evidence type="ECO:0000256" key="2">
    <source>
        <dbReference type="ARBA" id="ARBA00002752"/>
    </source>
</evidence>
<dbReference type="InterPro" id="IPR014710">
    <property type="entry name" value="RmlC-like_jellyroll"/>
</dbReference>
<evidence type="ECO:0000256" key="1">
    <source>
        <dbReference type="ARBA" id="ARBA00001954"/>
    </source>
</evidence>
<reference evidence="9" key="2">
    <citation type="journal article" date="2011" name="J. Bacteriol.">
        <title>Molecular and biochemical characterization of the 5-nitroanthranilic acid degradation pathway in Bradyrhizobium sp. strain JS329.</title>
        <authorList>
            <person name="Qu Y."/>
            <person name="Spain J.C."/>
        </authorList>
    </citation>
    <scope>NUCLEOTIDE SEQUENCE</scope>
    <source>
        <strain evidence="9">JS329</strain>
    </source>
</reference>
<name>F8QQ81_9BRAD</name>
<dbReference type="GO" id="GO:0005506">
    <property type="term" value="F:iron ion binding"/>
    <property type="evidence" value="ECO:0007669"/>
    <property type="project" value="InterPro"/>
</dbReference>
<keyword evidence="5 9" id="KW-0223">Dioxygenase</keyword>
<dbReference type="GO" id="GO:0019363">
    <property type="term" value="P:pyridine nucleotide biosynthetic process"/>
    <property type="evidence" value="ECO:0007669"/>
    <property type="project" value="UniProtKB-KW"/>
</dbReference>
<dbReference type="Gene3D" id="2.60.120.10">
    <property type="entry name" value="Jelly Rolls"/>
    <property type="match status" value="1"/>
</dbReference>
<dbReference type="InterPro" id="IPR011051">
    <property type="entry name" value="RmlC_Cupin_sf"/>
</dbReference>